<evidence type="ECO:0000256" key="2">
    <source>
        <dbReference type="ARBA" id="ARBA00006434"/>
    </source>
</evidence>
<dbReference type="Gene3D" id="1.20.1730.10">
    <property type="entry name" value="Sodium/glucose cotransporter"/>
    <property type="match status" value="1"/>
</dbReference>
<dbReference type="PANTHER" id="PTHR46154:SF4">
    <property type="entry name" value="UREA ACTIVE TRANSPORTER"/>
    <property type="match status" value="1"/>
</dbReference>
<dbReference type="Proteomes" id="UP000095085">
    <property type="component" value="Unassembled WGS sequence"/>
</dbReference>
<dbReference type="GO" id="GO:0015489">
    <property type="term" value="F:putrescine transmembrane transporter activity"/>
    <property type="evidence" value="ECO:0007669"/>
    <property type="project" value="TreeGrafter"/>
</dbReference>
<feature type="transmembrane region" description="Helical" evidence="8">
    <location>
        <begin position="426"/>
        <end position="448"/>
    </location>
</feature>
<evidence type="ECO:0000256" key="6">
    <source>
        <dbReference type="ARBA" id="ARBA00023136"/>
    </source>
</evidence>
<dbReference type="OrthoDB" id="6132759at2759"/>
<dbReference type="GeneID" id="30994426"/>
<dbReference type="GO" id="GO:0005886">
    <property type="term" value="C:plasma membrane"/>
    <property type="evidence" value="ECO:0007669"/>
    <property type="project" value="TreeGrafter"/>
</dbReference>
<feature type="transmembrane region" description="Helical" evidence="8">
    <location>
        <begin position="133"/>
        <end position="157"/>
    </location>
</feature>
<dbReference type="InterPro" id="IPR038377">
    <property type="entry name" value="Na/Glc_symporter_sf"/>
</dbReference>
<evidence type="ECO:0000256" key="8">
    <source>
        <dbReference type="SAM" id="Phobius"/>
    </source>
</evidence>
<dbReference type="STRING" id="984485.A0A1E4RDA6"/>
<dbReference type="Pfam" id="PF00474">
    <property type="entry name" value="SSF"/>
    <property type="match status" value="1"/>
</dbReference>
<gene>
    <name evidence="9" type="ORF">HYPBUDRAFT_144284</name>
</gene>
<organism evidence="9 10">
    <name type="scientific">Hyphopichia burtonii NRRL Y-1933</name>
    <dbReference type="NCBI Taxonomy" id="984485"/>
    <lineage>
        <taxon>Eukaryota</taxon>
        <taxon>Fungi</taxon>
        <taxon>Dikarya</taxon>
        <taxon>Ascomycota</taxon>
        <taxon>Saccharomycotina</taxon>
        <taxon>Pichiomycetes</taxon>
        <taxon>Debaryomycetaceae</taxon>
        <taxon>Hyphopichia</taxon>
    </lineage>
</organism>
<keyword evidence="6 8" id="KW-0472">Membrane</keyword>
<evidence type="ECO:0000256" key="5">
    <source>
        <dbReference type="ARBA" id="ARBA00022989"/>
    </source>
</evidence>
<dbReference type="AlphaFoldDB" id="A0A1E4RDA6"/>
<protein>
    <recommendedName>
        <fullName evidence="11">Na+/solute symporter</fullName>
    </recommendedName>
</protein>
<evidence type="ECO:0000313" key="10">
    <source>
        <dbReference type="Proteomes" id="UP000095085"/>
    </source>
</evidence>
<evidence type="ECO:0000256" key="3">
    <source>
        <dbReference type="ARBA" id="ARBA00022448"/>
    </source>
</evidence>
<dbReference type="PROSITE" id="PS50283">
    <property type="entry name" value="NA_SOLUT_SYMP_3"/>
    <property type="match status" value="1"/>
</dbReference>
<evidence type="ECO:0000313" key="9">
    <source>
        <dbReference type="EMBL" id="ODV65213.1"/>
    </source>
</evidence>
<feature type="transmembrane region" description="Helical" evidence="8">
    <location>
        <begin position="87"/>
        <end position="106"/>
    </location>
</feature>
<feature type="transmembrane region" description="Helical" evidence="8">
    <location>
        <begin position="455"/>
        <end position="474"/>
    </location>
</feature>
<keyword evidence="4 8" id="KW-0812">Transmembrane</keyword>
<feature type="transmembrane region" description="Helical" evidence="8">
    <location>
        <begin position="400"/>
        <end position="420"/>
    </location>
</feature>
<feature type="transmembrane region" description="Helical" evidence="8">
    <location>
        <begin position="163"/>
        <end position="181"/>
    </location>
</feature>
<evidence type="ECO:0000256" key="4">
    <source>
        <dbReference type="ARBA" id="ARBA00022692"/>
    </source>
</evidence>
<dbReference type="PANTHER" id="PTHR46154">
    <property type="match status" value="1"/>
</dbReference>
<reference evidence="10" key="1">
    <citation type="submission" date="2016-05" db="EMBL/GenBank/DDBJ databases">
        <title>Comparative genomics of biotechnologically important yeasts.</title>
        <authorList>
            <consortium name="DOE Joint Genome Institute"/>
            <person name="Riley R."/>
            <person name="Haridas S."/>
            <person name="Wolfe K.H."/>
            <person name="Lopes M.R."/>
            <person name="Hittinger C.T."/>
            <person name="Goker M."/>
            <person name="Salamov A."/>
            <person name="Wisecaver J."/>
            <person name="Long T.M."/>
            <person name="Aerts A.L."/>
            <person name="Barry K."/>
            <person name="Choi C."/>
            <person name="Clum A."/>
            <person name="Coughlan A.Y."/>
            <person name="Deshpande S."/>
            <person name="Douglass A.P."/>
            <person name="Hanson S.J."/>
            <person name="Klenk H.-P."/>
            <person name="Labutti K."/>
            <person name="Lapidus A."/>
            <person name="Lindquist E."/>
            <person name="Lipzen A."/>
            <person name="Meier-Kolthoff J.P."/>
            <person name="Ohm R.A."/>
            <person name="Otillar R.P."/>
            <person name="Pangilinan J."/>
            <person name="Peng Y."/>
            <person name="Rokas A."/>
            <person name="Rosa C.A."/>
            <person name="Scheuner C."/>
            <person name="Sibirny A.A."/>
            <person name="Slot J.C."/>
            <person name="Stielow J.B."/>
            <person name="Sun H."/>
            <person name="Kurtzman C.P."/>
            <person name="Blackwell M."/>
            <person name="Grigoriev I.V."/>
            <person name="Jeffries T.W."/>
        </authorList>
    </citation>
    <scope>NUCLEOTIDE SEQUENCE [LARGE SCALE GENOMIC DNA]</scope>
    <source>
        <strain evidence="10">NRRL Y-1933</strain>
    </source>
</reference>
<evidence type="ECO:0008006" key="11">
    <source>
        <dbReference type="Google" id="ProtNLM"/>
    </source>
</evidence>
<dbReference type="RefSeq" id="XP_020074280.1">
    <property type="nucleotide sequence ID" value="XM_020219876.1"/>
</dbReference>
<keyword evidence="5 8" id="KW-1133">Transmembrane helix</keyword>
<sequence>MASGTILSASIGYGFSVGLGILFAIVMIIISFILKRYCGEKQTSESFSTANRNVKSGMIAVCVISSWCWPATLLTSTAWAYSYSFGNFLYCMAGGVQIILFCFLCIQIKLHSPGAHTVSEIVKIRFGKKGHSVLLFYIIATNIMVLSTLLLGGAQAFASATGMHVVAASFLLPLGVVIYTLGGGLKAVFICDWIHTVVIYIIICVLCFKVFASNDSLIGSPGRMWELLKEIETIHPTALAKNYLTWKNPQMFLISWSVCIGGFASVFGDPSYGQKAIAASPKSVVTGYIMGGICWFIIPWALGSAAGLSSRVLAGTYKGFRTYPNALSEAEVSSGMALFYSMEALLGNSGATAAALMLFMSVTSAFSAELVAFSSVFSFDIYKSYLHKSASGAQVFRMNHISIIVFSLFISAVAVIFNYIGVTLGWLMSFYGIILTPEVFILIFSLFWKKTSSESIFIGAPLGTLSGIACWIGSAYHYGGSVDKDTLFLVIPNLIGNFVALFSTMFYMIIISYLKPADFDFTSLAPKFEIGDDADSHLKENITLQDDDRRQLKRGLWVSAIFSVLIVFGGYIIVPLCFYGTEYEFSKAYFTQWIVIMMIWLILATIYVIVYPIYQGRKSLARICRMMLAEFSQKEQRQEIELVQEIEEDNSGKEKVV</sequence>
<dbReference type="GO" id="GO:0015204">
    <property type="term" value="F:urea transmembrane transporter activity"/>
    <property type="evidence" value="ECO:0007669"/>
    <property type="project" value="InterPro"/>
</dbReference>
<dbReference type="EMBL" id="KV454545">
    <property type="protein sequence ID" value="ODV65213.1"/>
    <property type="molecule type" value="Genomic_DNA"/>
</dbReference>
<feature type="transmembrane region" description="Helical" evidence="8">
    <location>
        <begin position="284"/>
        <end position="302"/>
    </location>
</feature>
<evidence type="ECO:0000256" key="7">
    <source>
        <dbReference type="RuleBase" id="RU362091"/>
    </source>
</evidence>
<feature type="transmembrane region" description="Helical" evidence="8">
    <location>
        <begin position="593"/>
        <end position="614"/>
    </location>
</feature>
<evidence type="ECO:0000256" key="1">
    <source>
        <dbReference type="ARBA" id="ARBA00004141"/>
    </source>
</evidence>
<dbReference type="InterPro" id="IPR031155">
    <property type="entry name" value="DUR"/>
</dbReference>
<feature type="transmembrane region" description="Helical" evidence="8">
    <location>
        <begin position="58"/>
        <end position="81"/>
    </location>
</feature>
<feature type="transmembrane region" description="Helical" evidence="8">
    <location>
        <begin position="556"/>
        <end position="581"/>
    </location>
</feature>
<dbReference type="CDD" id="cd11476">
    <property type="entry name" value="SLC5sbd_DUR3"/>
    <property type="match status" value="1"/>
</dbReference>
<dbReference type="InterPro" id="IPR001734">
    <property type="entry name" value="Na/solute_symporter"/>
</dbReference>
<dbReference type="GO" id="GO:0015606">
    <property type="term" value="F:spermidine transmembrane transporter activity"/>
    <property type="evidence" value="ECO:0007669"/>
    <property type="project" value="TreeGrafter"/>
</dbReference>
<comment type="subcellular location">
    <subcellularLocation>
        <location evidence="1">Membrane</location>
        <topology evidence="1">Multi-pass membrane protein</topology>
    </subcellularLocation>
</comment>
<feature type="transmembrane region" description="Helical" evidence="8">
    <location>
        <begin position="251"/>
        <end position="272"/>
    </location>
</feature>
<accession>A0A1E4RDA6</accession>
<keyword evidence="3" id="KW-0813">Transport</keyword>
<proteinExistence type="inferred from homology"/>
<comment type="similarity">
    <text evidence="2 7">Belongs to the sodium:solute symporter (SSF) (TC 2.A.21) family.</text>
</comment>
<keyword evidence="10" id="KW-1185">Reference proteome</keyword>
<name>A0A1E4RDA6_9ASCO</name>
<feature type="transmembrane region" description="Helical" evidence="8">
    <location>
        <begin position="494"/>
        <end position="514"/>
    </location>
</feature>
<feature type="transmembrane region" description="Helical" evidence="8">
    <location>
        <begin position="12"/>
        <end position="34"/>
    </location>
</feature>
<feature type="transmembrane region" description="Helical" evidence="8">
    <location>
        <begin position="193"/>
        <end position="212"/>
    </location>
</feature>
<feature type="transmembrane region" description="Helical" evidence="8">
    <location>
        <begin position="351"/>
        <end position="379"/>
    </location>
</feature>